<name>L0F8Y6_DESDL</name>
<keyword evidence="3" id="KW-1185">Reference proteome</keyword>
<proteinExistence type="predicted"/>
<protein>
    <recommendedName>
        <fullName evidence="1">DUF1540 domain-containing protein</fullName>
    </recommendedName>
</protein>
<sequence length="121" mass="13197">MSIQLKCDAVNCVYNRSQLCSAEEIEVQGGQTTGGDNTFCGTFNSKSLGNYVSSMGNMNYSGSLKQMVSSEPVMDPKVHCKAVNCTYNSSEMCHADQVAIRNESSHSPEQTVCETFYPQIS</sequence>
<dbReference type="HOGENOM" id="CLU_159977_0_0_9"/>
<evidence type="ECO:0000313" key="3">
    <source>
        <dbReference type="Proteomes" id="UP000010797"/>
    </source>
</evidence>
<dbReference type="Pfam" id="PF07561">
    <property type="entry name" value="DUF1540"/>
    <property type="match status" value="2"/>
</dbReference>
<dbReference type="EMBL" id="CP003344">
    <property type="protein sequence ID" value="AGA69485.1"/>
    <property type="molecule type" value="Genomic_DNA"/>
</dbReference>
<dbReference type="OrthoDB" id="1684758at2"/>
<organism evidence="2 3">
    <name type="scientific">Desulfitobacterium dichloroeliminans (strain LMG P-21439 / DCA1)</name>
    <dbReference type="NCBI Taxonomy" id="871963"/>
    <lineage>
        <taxon>Bacteria</taxon>
        <taxon>Bacillati</taxon>
        <taxon>Bacillota</taxon>
        <taxon>Clostridia</taxon>
        <taxon>Eubacteriales</taxon>
        <taxon>Desulfitobacteriaceae</taxon>
        <taxon>Desulfitobacterium</taxon>
    </lineage>
</organism>
<dbReference type="AlphaFoldDB" id="L0F8Y6"/>
<accession>L0F8Y6</accession>
<dbReference type="STRING" id="871963.Desdi_2040"/>
<dbReference type="KEGG" id="ddl:Desdi_2040"/>
<dbReference type="RefSeq" id="WP_015262466.1">
    <property type="nucleotide sequence ID" value="NC_019903.1"/>
</dbReference>
<feature type="domain" description="DUF1540" evidence="1">
    <location>
        <begin position="6"/>
        <end position="43"/>
    </location>
</feature>
<reference evidence="3" key="1">
    <citation type="submission" date="2012-02" db="EMBL/GenBank/DDBJ databases">
        <title>Complete sequence of Desulfitobacterium dichloroeliminans LMG P-21439.</title>
        <authorList>
            <person name="Lucas S."/>
            <person name="Han J."/>
            <person name="Lapidus A."/>
            <person name="Cheng J.-F."/>
            <person name="Goodwin L."/>
            <person name="Pitluck S."/>
            <person name="Peters L."/>
            <person name="Ovchinnikova G."/>
            <person name="Teshima H."/>
            <person name="Detter J.C."/>
            <person name="Han C."/>
            <person name="Tapia R."/>
            <person name="Land M."/>
            <person name="Hauser L."/>
            <person name="Kyrpides N."/>
            <person name="Ivanova N."/>
            <person name="Pagani I."/>
            <person name="Kruse T."/>
            <person name="de Vos W.M."/>
            <person name="Boon N."/>
            <person name="Smidt H."/>
            <person name="Woyke T."/>
        </authorList>
    </citation>
    <scope>NUCLEOTIDE SEQUENCE [LARGE SCALE GENOMIC DNA]</scope>
    <source>
        <strain evidence="3">LMG P-21439 / DCA1</strain>
    </source>
</reference>
<dbReference type="eggNOG" id="ENOG5033CPP">
    <property type="taxonomic scope" value="Bacteria"/>
</dbReference>
<dbReference type="InterPro" id="IPR011437">
    <property type="entry name" value="DUF1540"/>
</dbReference>
<dbReference type="Proteomes" id="UP000010797">
    <property type="component" value="Chromosome"/>
</dbReference>
<evidence type="ECO:0000259" key="1">
    <source>
        <dbReference type="Pfam" id="PF07561"/>
    </source>
</evidence>
<evidence type="ECO:0000313" key="2">
    <source>
        <dbReference type="EMBL" id="AGA69485.1"/>
    </source>
</evidence>
<feature type="domain" description="DUF1540" evidence="1">
    <location>
        <begin position="78"/>
        <end position="116"/>
    </location>
</feature>
<gene>
    <name evidence="2" type="ordered locus">Desdi_2040</name>
</gene>